<dbReference type="InterPro" id="IPR050463">
    <property type="entry name" value="Gfo/Idh/MocA_oxidrdct_glycsds"/>
</dbReference>
<dbReference type="EMBL" id="CP063849">
    <property type="protein sequence ID" value="QOY87972.1"/>
    <property type="molecule type" value="Genomic_DNA"/>
</dbReference>
<reference evidence="3 4" key="1">
    <citation type="submission" date="2020-10" db="EMBL/GenBank/DDBJ databases">
        <title>Complete genome sequence of Paludibaculum fermentans P105T, a facultatively anaerobic acidobacterium capable of dissimilatory Fe(III) reduction.</title>
        <authorList>
            <person name="Dedysh S.N."/>
            <person name="Beletsky A.V."/>
            <person name="Kulichevskaya I.S."/>
            <person name="Mardanov A.V."/>
            <person name="Ravin N.V."/>
        </authorList>
    </citation>
    <scope>NUCLEOTIDE SEQUENCE [LARGE SCALE GENOMIC DNA]</scope>
    <source>
        <strain evidence="3 4">P105</strain>
    </source>
</reference>
<dbReference type="AlphaFoldDB" id="A0A7S7NQL0"/>
<dbReference type="PANTHER" id="PTHR43818">
    <property type="entry name" value="BCDNA.GH03377"/>
    <property type="match status" value="1"/>
</dbReference>
<evidence type="ECO:0000259" key="2">
    <source>
        <dbReference type="Pfam" id="PF19051"/>
    </source>
</evidence>
<dbReference type="SUPFAM" id="SSF51735">
    <property type="entry name" value="NAD(P)-binding Rossmann-fold domains"/>
    <property type="match status" value="1"/>
</dbReference>
<sequence>MRQPPAPSRREFLSRTAAVGALGFPTIVPARVFGAAAPSNLIQVAQIGCGRIARGSEFPGVFRRSDLARFTAVCDLDTVRLEDAKSLVESTYGRKVGKDQFTGVKTYRDYREVLADKSIDAVCISTPDHWHAQPAMEAALAGKDIYLQKPASLTIAEGRQMADVVKRSGRIFQQGSQQRSEFQFRYACELIRNGRLGRITEIYIGLPEDPGGDDEPEMPVPGNLNYDMWLGSTPKVYYTEKRVHPQAAEPRARYNRPGWLRCEQFGAGMITGWGAHHIDTAHVAMGTEHSGPIEALATAEFPKKGLWDVHGPYHVRMQYANGVTMYLSEKYPTGLKFIGEEGWLWVTRGKYQLSDSAAGKPRSTVLDASNLNILRNGIKDNEPHLHASPENDHHLDWLTAIRNRTQPVAPVEDGHRSCSACLVAHASMKLGRAVKWDPGKEQFGDAEANRMLAREQRAPYGTAHVLAKLSKG</sequence>
<evidence type="ECO:0000313" key="3">
    <source>
        <dbReference type="EMBL" id="QOY87972.1"/>
    </source>
</evidence>
<dbReference type="Pfam" id="PF01408">
    <property type="entry name" value="GFO_IDH_MocA"/>
    <property type="match status" value="1"/>
</dbReference>
<dbReference type="KEGG" id="pfer:IRI77_35430"/>
<accession>A0A7S7NQL0</accession>
<feature type="domain" description="Gfo/Idh/MocA-like oxidoreductase bacterial type C-terminal" evidence="2">
    <location>
        <begin position="375"/>
        <end position="460"/>
    </location>
</feature>
<dbReference type="Proteomes" id="UP000593892">
    <property type="component" value="Chromosome"/>
</dbReference>
<dbReference type="GO" id="GO:0000166">
    <property type="term" value="F:nucleotide binding"/>
    <property type="evidence" value="ECO:0007669"/>
    <property type="project" value="InterPro"/>
</dbReference>
<proteinExistence type="predicted"/>
<dbReference type="Pfam" id="PF19051">
    <property type="entry name" value="GFO_IDH_MocA_C2"/>
    <property type="match status" value="2"/>
</dbReference>
<evidence type="ECO:0000259" key="1">
    <source>
        <dbReference type="Pfam" id="PF01408"/>
    </source>
</evidence>
<feature type="domain" description="Gfo/Idh/MocA-like oxidoreductase N-terminal" evidence="1">
    <location>
        <begin position="43"/>
        <end position="174"/>
    </location>
</feature>
<gene>
    <name evidence="3" type="ORF">IRI77_35430</name>
</gene>
<dbReference type="Gene3D" id="3.30.360.10">
    <property type="entry name" value="Dihydrodipicolinate Reductase, domain 2"/>
    <property type="match status" value="1"/>
</dbReference>
<keyword evidence="4" id="KW-1185">Reference proteome</keyword>
<organism evidence="3 4">
    <name type="scientific">Paludibaculum fermentans</name>
    <dbReference type="NCBI Taxonomy" id="1473598"/>
    <lineage>
        <taxon>Bacteria</taxon>
        <taxon>Pseudomonadati</taxon>
        <taxon>Acidobacteriota</taxon>
        <taxon>Terriglobia</taxon>
        <taxon>Bryobacterales</taxon>
        <taxon>Bryobacteraceae</taxon>
        <taxon>Paludibaculum</taxon>
    </lineage>
</organism>
<dbReference type="Gene3D" id="3.40.50.720">
    <property type="entry name" value="NAD(P)-binding Rossmann-like Domain"/>
    <property type="match status" value="1"/>
</dbReference>
<feature type="domain" description="Gfo/Idh/MocA-like oxidoreductase bacterial type C-terminal" evidence="2">
    <location>
        <begin position="216"/>
        <end position="328"/>
    </location>
</feature>
<dbReference type="PROSITE" id="PS51318">
    <property type="entry name" value="TAT"/>
    <property type="match status" value="1"/>
</dbReference>
<name>A0A7S7NQL0_PALFE</name>
<dbReference type="InterPro" id="IPR043906">
    <property type="entry name" value="Gfo/Idh/MocA_OxRdtase_bact_C"/>
</dbReference>
<dbReference type="InterPro" id="IPR036291">
    <property type="entry name" value="NAD(P)-bd_dom_sf"/>
</dbReference>
<dbReference type="PANTHER" id="PTHR43818:SF5">
    <property type="entry name" value="OXIDOREDUCTASE FAMILY PROTEIN"/>
    <property type="match status" value="1"/>
</dbReference>
<evidence type="ECO:0000313" key="4">
    <source>
        <dbReference type="Proteomes" id="UP000593892"/>
    </source>
</evidence>
<dbReference type="InterPro" id="IPR000683">
    <property type="entry name" value="Gfo/Idh/MocA-like_OxRdtase_N"/>
</dbReference>
<dbReference type="SUPFAM" id="SSF55347">
    <property type="entry name" value="Glyceraldehyde-3-phosphate dehydrogenase-like, C-terminal domain"/>
    <property type="match status" value="1"/>
</dbReference>
<protein>
    <submittedName>
        <fullName evidence="3">Gfo/Idh/MocA family oxidoreductase</fullName>
    </submittedName>
</protein>
<dbReference type="RefSeq" id="WP_194449635.1">
    <property type="nucleotide sequence ID" value="NZ_CP063849.1"/>
</dbReference>
<dbReference type="InterPro" id="IPR006311">
    <property type="entry name" value="TAT_signal"/>
</dbReference>